<protein>
    <recommendedName>
        <fullName evidence="1">RNA helicase</fullName>
        <ecNumber evidence="1">3.6.4.13</ecNumber>
    </recommendedName>
</protein>
<dbReference type="InterPro" id="IPR027417">
    <property type="entry name" value="P-loop_NTPase"/>
</dbReference>
<dbReference type="CDD" id="cd05684">
    <property type="entry name" value="S1_DHX8_helicase"/>
    <property type="match status" value="1"/>
</dbReference>
<proteinExistence type="predicted"/>
<evidence type="ECO:0000256" key="3">
    <source>
        <dbReference type="ARBA" id="ARBA00022801"/>
    </source>
</evidence>
<evidence type="ECO:0000256" key="2">
    <source>
        <dbReference type="ARBA" id="ARBA00022741"/>
    </source>
</evidence>
<keyword evidence="5" id="KW-0507">mRNA processing</keyword>
<feature type="region of interest" description="Disordered" evidence="7">
    <location>
        <begin position="127"/>
        <end position="191"/>
    </location>
</feature>
<dbReference type="Pfam" id="PF00271">
    <property type="entry name" value="Helicase_C"/>
    <property type="match status" value="1"/>
</dbReference>
<dbReference type="CDD" id="cd18791">
    <property type="entry name" value="SF2_C_RHA"/>
    <property type="match status" value="1"/>
</dbReference>
<dbReference type="PROSITE" id="PS00690">
    <property type="entry name" value="DEAH_ATP_HELICASE"/>
    <property type="match status" value="1"/>
</dbReference>
<dbReference type="GO" id="GO:0004386">
    <property type="term" value="F:helicase activity"/>
    <property type="evidence" value="ECO:0007669"/>
    <property type="project" value="UniProtKB-KW"/>
</dbReference>
<dbReference type="SUPFAM" id="SSF52540">
    <property type="entry name" value="P-loop containing nucleoside triphosphate hydrolases"/>
    <property type="match status" value="1"/>
</dbReference>
<reference evidence="11 12" key="1">
    <citation type="submission" date="2023-01" db="EMBL/GenBank/DDBJ databases">
        <title>Analysis of 21 Apiospora genomes using comparative genomics revels a genus with tremendous synthesis potential of carbohydrate active enzymes and secondary metabolites.</title>
        <authorList>
            <person name="Sorensen T."/>
        </authorList>
    </citation>
    <scope>NUCLEOTIDE SEQUENCE [LARGE SCALE GENOMIC DNA]</scope>
    <source>
        <strain evidence="11 12">CBS 33761</strain>
    </source>
</reference>
<keyword evidence="2" id="KW-0547">Nucleotide-binding</keyword>
<comment type="caution">
    <text evidence="11">The sequence shown here is derived from an EMBL/GenBank/DDBJ whole genome shotgun (WGS) entry which is preliminary data.</text>
</comment>
<feature type="region of interest" description="Disordered" evidence="7">
    <location>
        <begin position="442"/>
        <end position="466"/>
    </location>
</feature>
<dbReference type="InterPro" id="IPR001650">
    <property type="entry name" value="Helicase_C-like"/>
</dbReference>
<name>A0ABR1TXI4_9PEZI</name>
<evidence type="ECO:0000256" key="5">
    <source>
        <dbReference type="ARBA" id="ARBA00023187"/>
    </source>
</evidence>
<dbReference type="Pfam" id="PF07717">
    <property type="entry name" value="OB_NTP_bind"/>
    <property type="match status" value="1"/>
</dbReference>
<dbReference type="InterPro" id="IPR048333">
    <property type="entry name" value="HA2_WH"/>
</dbReference>
<dbReference type="InterPro" id="IPR049621">
    <property type="entry name" value="S1_DHX8_helicase"/>
</dbReference>
<evidence type="ECO:0000256" key="7">
    <source>
        <dbReference type="SAM" id="MobiDB-lite"/>
    </source>
</evidence>
<dbReference type="Pfam" id="PF21010">
    <property type="entry name" value="HA2_C"/>
    <property type="match status" value="1"/>
</dbReference>
<organism evidence="11 12">
    <name type="scientific">Apiospora rasikravindrae</name>
    <dbReference type="NCBI Taxonomy" id="990691"/>
    <lineage>
        <taxon>Eukaryota</taxon>
        <taxon>Fungi</taxon>
        <taxon>Dikarya</taxon>
        <taxon>Ascomycota</taxon>
        <taxon>Pezizomycotina</taxon>
        <taxon>Sordariomycetes</taxon>
        <taxon>Xylariomycetidae</taxon>
        <taxon>Amphisphaeriales</taxon>
        <taxon>Apiosporaceae</taxon>
        <taxon>Apiospora</taxon>
    </lineage>
</organism>
<evidence type="ECO:0000313" key="11">
    <source>
        <dbReference type="EMBL" id="KAK8051217.1"/>
    </source>
</evidence>
<dbReference type="PROSITE" id="PS50126">
    <property type="entry name" value="S1"/>
    <property type="match status" value="1"/>
</dbReference>
<evidence type="ECO:0000256" key="6">
    <source>
        <dbReference type="ARBA" id="ARBA00023242"/>
    </source>
</evidence>
<dbReference type="SMART" id="SM00847">
    <property type="entry name" value="HA2"/>
    <property type="match status" value="1"/>
</dbReference>
<keyword evidence="3" id="KW-0378">Hydrolase</keyword>
<dbReference type="PANTHER" id="PTHR18934">
    <property type="entry name" value="ATP-DEPENDENT RNA HELICASE"/>
    <property type="match status" value="1"/>
</dbReference>
<dbReference type="EC" id="3.6.4.13" evidence="1"/>
<evidence type="ECO:0000259" key="8">
    <source>
        <dbReference type="PROSITE" id="PS50126"/>
    </source>
</evidence>
<dbReference type="Gene3D" id="1.20.120.1080">
    <property type="match status" value="1"/>
</dbReference>
<dbReference type="SMART" id="SM00487">
    <property type="entry name" value="DEXDc"/>
    <property type="match status" value="1"/>
</dbReference>
<evidence type="ECO:0000256" key="1">
    <source>
        <dbReference type="ARBA" id="ARBA00012552"/>
    </source>
</evidence>
<dbReference type="Gene3D" id="2.40.50.140">
    <property type="entry name" value="Nucleic acid-binding proteins"/>
    <property type="match status" value="1"/>
</dbReference>
<dbReference type="SUPFAM" id="SSF50249">
    <property type="entry name" value="Nucleic acid-binding proteins"/>
    <property type="match status" value="1"/>
</dbReference>
<dbReference type="Pfam" id="PF04408">
    <property type="entry name" value="WHD_HA2"/>
    <property type="match status" value="1"/>
</dbReference>
<sequence>MDDFEELELLGLVSKVTSELKNHLGISETTLSEFIIAQRLESKDRHDFQKKLAGMGGAKWPDSLFDSIDRLVCTMHPKMKKSNATNGSEDHHRTLEEKKSLFSGLAIPDKPVPNDEADAIDDTLALLEDLAPKPKARASERERERERERSSRKRTRSPDDRDRRRRRSRDRRDHKSRRHDYDDDGFKRPPVPEVDNEPILYKVYEGHVTGLKEFGAFVNLHGVRGKVDGLVHVSQLIEGQKVNHPEDLLAKGQDVKVKVTKIEGNRIGLSMKEVDQVSGQDLVPQSRIRSGANYEAVGAGSGANSMALGGGRNGGGFADTNADALAEYASQPRHQKKRMTSPERWEIRQLIASGVAKASDYPDLEEDYHATLRGEGDMELEQDIDIEVRDEEPPFLVGQTKQSLELSPIRVVKAPDGSLNRAAMSGTNLAKERKELRRNEVEAAEADSKNVDLSTQWNDPMANPDQRKFASDVRNASKMIAPKTEAEPEWKRVAKSEPLGKRTNMTIKQQRESLPVYSFRSQLIKAVRENQFLIVVGETGSGKTTQLTQYLAEAGFASTGMIGCTQPRRVAAMSVAKRVAEEVGCQLGDEVGYTIRFEDVTGPSTRIKYMTDGMLQREILVDPDLKRYSVIMLDEAHERTIATDVLFGLLKKTIKNRPDLKVIATSATLDADRFSSYFFECPIFTIPGRTFPVEILYSKEPESDYLDSALVTVMQIHLTEPPGDILVFLTGQEEIDTACEILHERMKALPNVPHLHILPVYSALPNEQQSRIFDPAPPGERKVVIATNIAETSITIDHIYYVIDPGFVKQNAYDPKLGMDALIVTPISQAQANQRAGRAGRTGPGKCFRLYTEQAFSTEMSPVTIPEIQRQNLSSTILMLKAMGINDLLNFDFMDPPPTNTMLTALEELYALGCLDNEGLLTRLGRRMADLPMEPSLAKVLVASVDLGCTEEVLSIIAMLSIPSIFYRPKEKQQVADQKKAKFHDPSGDHLTLLNVYNGWKREGFSNPWCYDNFIQARSMTRAKKVRDQIVDIMKRHRHAIVSCGRDTSKVRRAFCAGFFRNSARKDPQEGYKTLIEGTPVYLHPSSALFGKQAEWVIYHTLVLTTKEYMQTTTTIESKWLVDAAPTFFKVAPTDRLSKRKQAERIQPLYNKYAAEDDWRLSAQRRGGRSGGGGTWG</sequence>
<feature type="domain" description="S1 motif" evidence="8">
    <location>
        <begin position="201"/>
        <end position="272"/>
    </location>
</feature>
<dbReference type="SMART" id="SM00316">
    <property type="entry name" value="S1"/>
    <property type="match status" value="1"/>
</dbReference>
<dbReference type="InterPro" id="IPR007502">
    <property type="entry name" value="Helicase-assoc_dom"/>
</dbReference>
<dbReference type="Gene3D" id="3.40.50.300">
    <property type="entry name" value="P-loop containing nucleotide triphosphate hydrolases"/>
    <property type="match status" value="2"/>
</dbReference>
<keyword evidence="6" id="KW-0539">Nucleus</keyword>
<dbReference type="Pfam" id="PF00270">
    <property type="entry name" value="DEAD"/>
    <property type="match status" value="1"/>
</dbReference>
<feature type="domain" description="Helicase ATP-binding" evidence="9">
    <location>
        <begin position="524"/>
        <end position="687"/>
    </location>
</feature>
<dbReference type="InterPro" id="IPR003029">
    <property type="entry name" value="S1_domain"/>
</dbReference>
<dbReference type="InterPro" id="IPR012340">
    <property type="entry name" value="NA-bd_OB-fold"/>
</dbReference>
<dbReference type="PROSITE" id="PS51192">
    <property type="entry name" value="HELICASE_ATP_BIND_1"/>
    <property type="match status" value="1"/>
</dbReference>
<evidence type="ECO:0000259" key="9">
    <source>
        <dbReference type="PROSITE" id="PS51192"/>
    </source>
</evidence>
<gene>
    <name evidence="11" type="ORF">PG993_002602</name>
</gene>
<dbReference type="SMART" id="SM00490">
    <property type="entry name" value="HELICc"/>
    <property type="match status" value="1"/>
</dbReference>
<dbReference type="InterPro" id="IPR011545">
    <property type="entry name" value="DEAD/DEAH_box_helicase_dom"/>
</dbReference>
<evidence type="ECO:0000259" key="10">
    <source>
        <dbReference type="PROSITE" id="PS51194"/>
    </source>
</evidence>
<dbReference type="InterPro" id="IPR011709">
    <property type="entry name" value="DEAD-box_helicase_OB_fold"/>
</dbReference>
<keyword evidence="4" id="KW-0067">ATP-binding</keyword>
<keyword evidence="5" id="KW-0508">mRNA splicing</keyword>
<feature type="compositionally biased region" description="Basic and acidic residues" evidence="7">
    <location>
        <begin position="137"/>
        <end position="149"/>
    </location>
</feature>
<keyword evidence="12" id="KW-1185">Reference proteome</keyword>
<dbReference type="PANTHER" id="PTHR18934:SF85">
    <property type="entry name" value="ATP-DEPENDENT RNA HELICASE DHX8"/>
    <property type="match status" value="1"/>
</dbReference>
<feature type="compositionally biased region" description="Basic residues" evidence="7">
    <location>
        <begin position="163"/>
        <end position="178"/>
    </location>
</feature>
<dbReference type="EMBL" id="JAQQWK010000002">
    <property type="protein sequence ID" value="KAK8051217.1"/>
    <property type="molecule type" value="Genomic_DNA"/>
</dbReference>
<keyword evidence="11" id="KW-0347">Helicase</keyword>
<evidence type="ECO:0000313" key="12">
    <source>
        <dbReference type="Proteomes" id="UP001444661"/>
    </source>
</evidence>
<dbReference type="PROSITE" id="PS51194">
    <property type="entry name" value="HELICASE_CTER"/>
    <property type="match status" value="1"/>
</dbReference>
<dbReference type="InterPro" id="IPR002464">
    <property type="entry name" value="DNA/RNA_helicase_DEAH_CS"/>
</dbReference>
<dbReference type="InterPro" id="IPR014001">
    <property type="entry name" value="Helicase_ATP-bd"/>
</dbReference>
<accession>A0ABR1TXI4</accession>
<feature type="domain" description="Helicase C-terminal" evidence="10">
    <location>
        <begin position="705"/>
        <end position="884"/>
    </location>
</feature>
<dbReference type="Proteomes" id="UP001444661">
    <property type="component" value="Unassembled WGS sequence"/>
</dbReference>
<dbReference type="Pfam" id="PF00575">
    <property type="entry name" value="S1"/>
    <property type="match status" value="1"/>
</dbReference>
<evidence type="ECO:0000256" key="4">
    <source>
        <dbReference type="ARBA" id="ARBA00022840"/>
    </source>
</evidence>